<protein>
    <submittedName>
        <fullName evidence="2">Uncharacterized protein</fullName>
    </submittedName>
</protein>
<evidence type="ECO:0000313" key="2">
    <source>
        <dbReference type="EMBL" id="GJN25458.1"/>
    </source>
</evidence>
<feature type="compositionally biased region" description="Basic residues" evidence="1">
    <location>
        <begin position="56"/>
        <end position="70"/>
    </location>
</feature>
<organism evidence="2 3">
    <name type="scientific">Eleusine coracana subsp. coracana</name>
    <dbReference type="NCBI Taxonomy" id="191504"/>
    <lineage>
        <taxon>Eukaryota</taxon>
        <taxon>Viridiplantae</taxon>
        <taxon>Streptophyta</taxon>
        <taxon>Embryophyta</taxon>
        <taxon>Tracheophyta</taxon>
        <taxon>Spermatophyta</taxon>
        <taxon>Magnoliopsida</taxon>
        <taxon>Liliopsida</taxon>
        <taxon>Poales</taxon>
        <taxon>Poaceae</taxon>
        <taxon>PACMAD clade</taxon>
        <taxon>Chloridoideae</taxon>
        <taxon>Cynodonteae</taxon>
        <taxon>Eleusininae</taxon>
        <taxon>Eleusine</taxon>
    </lineage>
</organism>
<feature type="compositionally biased region" description="Basic residues" evidence="1">
    <location>
        <begin position="31"/>
        <end position="44"/>
    </location>
</feature>
<feature type="region of interest" description="Disordered" evidence="1">
    <location>
        <begin position="1"/>
        <end position="109"/>
    </location>
</feature>
<evidence type="ECO:0000313" key="3">
    <source>
        <dbReference type="Proteomes" id="UP001054889"/>
    </source>
</evidence>
<sequence>MSATLGLGTAALEVAHAPKRASRQEEARGGQRWRRRRPRRRRGRAVPPQLALPQGRARRPGRRRRPRTRRLLTPAQGEEEGRDAQGRRRGAAGDRADQGGGPRQLLQEDHQRLKCPSYSSSLSWPHGVFL</sequence>
<keyword evidence="3" id="KW-1185">Reference proteome</keyword>
<comment type="caution">
    <text evidence="2">The sequence shown here is derived from an EMBL/GenBank/DDBJ whole genome shotgun (WGS) entry which is preliminary data.</text>
</comment>
<dbReference type="AlphaFoldDB" id="A0AAV5ERQ8"/>
<evidence type="ECO:0000256" key="1">
    <source>
        <dbReference type="SAM" id="MobiDB-lite"/>
    </source>
</evidence>
<gene>
    <name evidence="2" type="primary">gb13286</name>
    <name evidence="2" type="ORF">PR202_gb13286</name>
</gene>
<reference evidence="2" key="1">
    <citation type="journal article" date="2018" name="DNA Res.">
        <title>Multiple hybrid de novo genome assembly of finger millet, an orphan allotetraploid crop.</title>
        <authorList>
            <person name="Hatakeyama M."/>
            <person name="Aluri S."/>
            <person name="Balachadran M.T."/>
            <person name="Sivarajan S.R."/>
            <person name="Patrignani A."/>
            <person name="Gruter S."/>
            <person name="Poveda L."/>
            <person name="Shimizu-Inatsugi R."/>
            <person name="Baeten J."/>
            <person name="Francoijs K.J."/>
            <person name="Nataraja K.N."/>
            <person name="Reddy Y.A.N."/>
            <person name="Phadnis S."/>
            <person name="Ravikumar R.L."/>
            <person name="Schlapbach R."/>
            <person name="Sreeman S.M."/>
            <person name="Shimizu K.K."/>
        </authorList>
    </citation>
    <scope>NUCLEOTIDE SEQUENCE</scope>
</reference>
<reference evidence="2" key="2">
    <citation type="submission" date="2021-12" db="EMBL/GenBank/DDBJ databases">
        <title>Resequencing data analysis of finger millet.</title>
        <authorList>
            <person name="Hatakeyama M."/>
            <person name="Aluri S."/>
            <person name="Balachadran M.T."/>
            <person name="Sivarajan S.R."/>
            <person name="Poveda L."/>
            <person name="Shimizu-Inatsugi R."/>
            <person name="Schlapbach R."/>
            <person name="Sreeman S.M."/>
            <person name="Shimizu K.K."/>
        </authorList>
    </citation>
    <scope>NUCLEOTIDE SEQUENCE</scope>
</reference>
<name>A0AAV5ERQ8_ELECO</name>
<proteinExistence type="predicted"/>
<feature type="compositionally biased region" description="Basic and acidic residues" evidence="1">
    <location>
        <begin position="82"/>
        <end position="97"/>
    </location>
</feature>
<dbReference type="EMBL" id="BQKI01000078">
    <property type="protein sequence ID" value="GJN25458.1"/>
    <property type="molecule type" value="Genomic_DNA"/>
</dbReference>
<accession>A0AAV5ERQ8</accession>
<dbReference type="Proteomes" id="UP001054889">
    <property type="component" value="Unassembled WGS sequence"/>
</dbReference>